<name>A0A8X6VV05_TRICX</name>
<evidence type="ECO:0000313" key="3">
    <source>
        <dbReference type="Proteomes" id="UP000887159"/>
    </source>
</evidence>
<dbReference type="Proteomes" id="UP000887159">
    <property type="component" value="Unassembled WGS sequence"/>
</dbReference>
<dbReference type="AlphaFoldDB" id="A0A8X6VV05"/>
<feature type="region of interest" description="Disordered" evidence="1">
    <location>
        <begin position="22"/>
        <end position="110"/>
    </location>
</feature>
<feature type="compositionally biased region" description="Basic and acidic residues" evidence="1">
    <location>
        <begin position="29"/>
        <end position="60"/>
    </location>
</feature>
<accession>A0A8X6VV05</accession>
<feature type="compositionally biased region" description="Basic and acidic residues" evidence="1">
    <location>
        <begin position="94"/>
        <end position="105"/>
    </location>
</feature>
<dbReference type="EMBL" id="BMAU01021361">
    <property type="protein sequence ID" value="GFY22979.1"/>
    <property type="molecule type" value="Genomic_DNA"/>
</dbReference>
<sequence>MNRLVLTEYNGDEMSREMCVAKIKKEKPKGRDGNAHHKRLQSETKKREKRRVPTDHREEDTQQGGPVRYRKGRGRNDSPYIEERIRSSNKNARRGGDEQRQDQEMRGTCTKKSLSLEVLVGNANYKS</sequence>
<gene>
    <name evidence="2" type="ORF">TNCV_2182401</name>
</gene>
<evidence type="ECO:0000256" key="1">
    <source>
        <dbReference type="SAM" id="MobiDB-lite"/>
    </source>
</evidence>
<protein>
    <submittedName>
        <fullName evidence="2">Uncharacterized protein</fullName>
    </submittedName>
</protein>
<organism evidence="2 3">
    <name type="scientific">Trichonephila clavipes</name>
    <name type="common">Golden silk orbweaver</name>
    <name type="synonym">Nephila clavipes</name>
    <dbReference type="NCBI Taxonomy" id="2585209"/>
    <lineage>
        <taxon>Eukaryota</taxon>
        <taxon>Metazoa</taxon>
        <taxon>Ecdysozoa</taxon>
        <taxon>Arthropoda</taxon>
        <taxon>Chelicerata</taxon>
        <taxon>Arachnida</taxon>
        <taxon>Araneae</taxon>
        <taxon>Araneomorphae</taxon>
        <taxon>Entelegynae</taxon>
        <taxon>Araneoidea</taxon>
        <taxon>Nephilidae</taxon>
        <taxon>Trichonephila</taxon>
    </lineage>
</organism>
<proteinExistence type="predicted"/>
<comment type="caution">
    <text evidence="2">The sequence shown here is derived from an EMBL/GenBank/DDBJ whole genome shotgun (WGS) entry which is preliminary data.</text>
</comment>
<reference evidence="2" key="1">
    <citation type="submission" date="2020-08" db="EMBL/GenBank/DDBJ databases">
        <title>Multicomponent nature underlies the extraordinary mechanical properties of spider dragline silk.</title>
        <authorList>
            <person name="Kono N."/>
            <person name="Nakamura H."/>
            <person name="Mori M."/>
            <person name="Yoshida Y."/>
            <person name="Ohtoshi R."/>
            <person name="Malay A.D."/>
            <person name="Moran D.A.P."/>
            <person name="Tomita M."/>
            <person name="Numata K."/>
            <person name="Arakawa K."/>
        </authorList>
    </citation>
    <scope>NUCLEOTIDE SEQUENCE</scope>
</reference>
<keyword evidence="3" id="KW-1185">Reference proteome</keyword>
<evidence type="ECO:0000313" key="2">
    <source>
        <dbReference type="EMBL" id="GFY22979.1"/>
    </source>
</evidence>